<keyword evidence="1" id="KW-0175">Coiled coil</keyword>
<protein>
    <submittedName>
        <fullName evidence="6">Uncharacterized protein</fullName>
    </submittedName>
</protein>
<dbReference type="InterPro" id="IPR029466">
    <property type="entry name" value="NAM-associated_C"/>
</dbReference>
<keyword evidence="7" id="KW-1185">Reference proteome</keyword>
<feature type="domain" description="No apical meristem-associated C-terminal" evidence="5">
    <location>
        <begin position="440"/>
        <end position="603"/>
    </location>
</feature>
<dbReference type="GO" id="GO:0030127">
    <property type="term" value="C:COPII vesicle coat"/>
    <property type="evidence" value="ECO:0007669"/>
    <property type="project" value="InterPro"/>
</dbReference>
<dbReference type="Gene3D" id="2.60.40.1670">
    <property type="entry name" value="beta-sandwich domain of Sec23/24"/>
    <property type="match status" value="1"/>
</dbReference>
<dbReference type="InterPro" id="IPR036175">
    <property type="entry name" value="Sec23/24_helical_dom_sf"/>
</dbReference>
<dbReference type="GO" id="GO:0000149">
    <property type="term" value="F:SNARE binding"/>
    <property type="evidence" value="ECO:0007669"/>
    <property type="project" value="TreeGrafter"/>
</dbReference>
<dbReference type="Pfam" id="PF14303">
    <property type="entry name" value="NAM-associated"/>
    <property type="match status" value="1"/>
</dbReference>
<evidence type="ECO:0000313" key="7">
    <source>
        <dbReference type="Proteomes" id="UP001459277"/>
    </source>
</evidence>
<dbReference type="SUPFAM" id="SSF81811">
    <property type="entry name" value="Helical domain of Sec23/24"/>
    <property type="match status" value="1"/>
</dbReference>
<dbReference type="Gene3D" id="3.40.20.10">
    <property type="entry name" value="Severin"/>
    <property type="match status" value="1"/>
</dbReference>
<dbReference type="GO" id="GO:0090110">
    <property type="term" value="P:COPII-coated vesicle cargo loading"/>
    <property type="evidence" value="ECO:0007669"/>
    <property type="project" value="TreeGrafter"/>
</dbReference>
<dbReference type="PANTHER" id="PTHR13803">
    <property type="entry name" value="SEC24-RELATED PROTEIN"/>
    <property type="match status" value="1"/>
</dbReference>
<dbReference type="EMBL" id="JAZDWU010000004">
    <property type="protein sequence ID" value="KAL0005068.1"/>
    <property type="molecule type" value="Genomic_DNA"/>
</dbReference>
<name>A0AAW2D5U5_9ROSI</name>
<dbReference type="InterPro" id="IPR036180">
    <property type="entry name" value="Gelsolin-like_dom_sf"/>
</dbReference>
<accession>A0AAW2D5U5</accession>
<reference evidence="6 7" key="1">
    <citation type="submission" date="2024-01" db="EMBL/GenBank/DDBJ databases">
        <title>A telomere-to-telomere, gap-free genome of sweet tea (Lithocarpus litseifolius).</title>
        <authorList>
            <person name="Zhou J."/>
        </authorList>
    </citation>
    <scope>NUCLEOTIDE SEQUENCE [LARGE SCALE GENOMIC DNA]</scope>
    <source>
        <strain evidence="6">Zhou-2022a</strain>
        <tissue evidence="6">Leaf</tissue>
    </source>
</reference>
<dbReference type="AlphaFoldDB" id="A0AAW2D5U5"/>
<proteinExistence type="predicted"/>
<feature type="region of interest" description="Disordered" evidence="2">
    <location>
        <begin position="458"/>
        <end position="494"/>
    </location>
</feature>
<feature type="coiled-coil region" evidence="1">
    <location>
        <begin position="522"/>
        <end position="577"/>
    </location>
</feature>
<dbReference type="PANTHER" id="PTHR13803:SF4">
    <property type="entry name" value="SECRETORY 24CD, ISOFORM C"/>
    <property type="match status" value="1"/>
</dbReference>
<feature type="region of interest" description="Disordered" evidence="2">
    <location>
        <begin position="374"/>
        <end position="412"/>
    </location>
</feature>
<dbReference type="InterPro" id="IPR050550">
    <property type="entry name" value="SEC23_SEC24_subfamily"/>
</dbReference>
<dbReference type="SUPFAM" id="SSF81995">
    <property type="entry name" value="beta-sandwich domain of Sec23/24"/>
    <property type="match status" value="1"/>
</dbReference>
<feature type="domain" description="Sec23/Sec24 beta-sandwich" evidence="4">
    <location>
        <begin position="83"/>
        <end position="167"/>
    </location>
</feature>
<feature type="compositionally biased region" description="Polar residues" evidence="2">
    <location>
        <begin position="462"/>
        <end position="478"/>
    </location>
</feature>
<sequence>MMALHIEPKHNNSIVSLAATIVAPGECVIDEIWANLFGLLIAHPVKPLVSLPQEVYYYYPFSAVSDPAKLYNDLRWNVTRPQGFEAVMRVRCSQGIQVLEYDGNFCKRMPTDVELPGIDCDKTIMVTLKHDDKLKDGSECAFQCALLYTTVNGQRRIRVITLSLPCTSILSNLFRSADLDTQFACFLKQATSEIPSRPLLLVKDRMTNLCINILLSYRKFCATVTSSGQLILPEALKLLPLYTLALIKSKGLRTEGRIDERSFWINYLSSISTPLAIPFVHPRMVAIHDLNSKGGDQSLVPPMISLSTERVNDGGIYLLENGEDCLIYIGNSVDLDILRQLFSISSVDEFQLSPQLSSCPILFHRRPVPREVPAVDLPSRRSAQPSRFSSAGPVAPEVPAANQPSCPASLPPRPVPPVVPAADQPQIANAKALYLEKHKKPFLLDHCWLMLKDQPKFADPNSAKSRSSVPPTPESISISEGDCGSGLGDTSNFERPIGRKAEKAIRKNKATGKDVGEYLSKKLKLFEDVTRLEEEKMFIEREKLAIEKEKSEEKLKIEKEKVMIEKKKIEMTEMLEEERIMMKDTSGLTRAQKAFYEQLQEEIMARRSSRFYVFCNGLYRPLCILVVTYVASMNHYLFRKFFLDDSNEDEIIEELVMETSQRKRRRSIRRNHLKGHERLFLDYFAPTPIYPPALFRRRFWMKRSLFLRIQSKVEAHDSYFVQKRNSANKLGLSSLQKITAALRMLAYGVSGDLIDEYVRIGETTALESLKKFVTAVIDVFSEEYLRKPNNEDIARLLAHGERQGFPGILGSIDCMHWKWKNCPSAWKGQYSGHIREPTIILEAVASYDLWLWHAFFGLPGSNNDINVLERSHVFNELAEGRAPAVHYSINGHDYPMGYYLADGIYPKWATFVKTIPAPQGQKYKLFAAAQEACRKDVERAFGVLQARFAIVHGPARFFHLETLQKIMKACIILHNMIVEDERDDNEVVDLDYEQIDGVDNPPLQVFHEQSDGFLAYIERYGRIRDREIHFQLQSDLIEHLWQLQGES</sequence>
<evidence type="ECO:0000259" key="5">
    <source>
        <dbReference type="Pfam" id="PF14303"/>
    </source>
</evidence>
<dbReference type="SUPFAM" id="SSF82754">
    <property type="entry name" value="C-terminal, gelsolin-like domain of Sec23/24"/>
    <property type="match status" value="1"/>
</dbReference>
<gene>
    <name evidence="6" type="ORF">SO802_012629</name>
</gene>
<organism evidence="6 7">
    <name type="scientific">Lithocarpus litseifolius</name>
    <dbReference type="NCBI Taxonomy" id="425828"/>
    <lineage>
        <taxon>Eukaryota</taxon>
        <taxon>Viridiplantae</taxon>
        <taxon>Streptophyta</taxon>
        <taxon>Embryophyta</taxon>
        <taxon>Tracheophyta</taxon>
        <taxon>Spermatophyta</taxon>
        <taxon>Magnoliopsida</taxon>
        <taxon>eudicotyledons</taxon>
        <taxon>Gunneridae</taxon>
        <taxon>Pentapetalae</taxon>
        <taxon>rosids</taxon>
        <taxon>fabids</taxon>
        <taxon>Fagales</taxon>
        <taxon>Fagaceae</taxon>
        <taxon>Lithocarpus</taxon>
    </lineage>
</organism>
<dbReference type="InterPro" id="IPR006912">
    <property type="entry name" value="Harbinger_derived_prot"/>
</dbReference>
<dbReference type="InterPro" id="IPR006900">
    <property type="entry name" value="Sec23/24_helical_dom"/>
</dbReference>
<dbReference type="Pfam" id="PF04815">
    <property type="entry name" value="Sec23_helical"/>
    <property type="match status" value="1"/>
</dbReference>
<dbReference type="GO" id="GO:0070971">
    <property type="term" value="C:endoplasmic reticulum exit site"/>
    <property type="evidence" value="ECO:0007669"/>
    <property type="project" value="TreeGrafter"/>
</dbReference>
<dbReference type="Pfam" id="PF08033">
    <property type="entry name" value="Sec23_BS"/>
    <property type="match status" value="1"/>
</dbReference>
<dbReference type="GO" id="GO:0006886">
    <property type="term" value="P:intracellular protein transport"/>
    <property type="evidence" value="ECO:0007669"/>
    <property type="project" value="InterPro"/>
</dbReference>
<dbReference type="Proteomes" id="UP001459277">
    <property type="component" value="Unassembled WGS sequence"/>
</dbReference>
<evidence type="ECO:0000259" key="4">
    <source>
        <dbReference type="Pfam" id="PF08033"/>
    </source>
</evidence>
<evidence type="ECO:0000256" key="2">
    <source>
        <dbReference type="SAM" id="MobiDB-lite"/>
    </source>
</evidence>
<evidence type="ECO:0000256" key="1">
    <source>
        <dbReference type="SAM" id="Coils"/>
    </source>
</evidence>
<feature type="domain" description="Sec23/Sec24 helical" evidence="3">
    <location>
        <begin position="178"/>
        <end position="276"/>
    </location>
</feature>
<dbReference type="InterPro" id="IPR029006">
    <property type="entry name" value="ADF-H/Gelsolin-like_dom_sf"/>
</dbReference>
<dbReference type="Gene3D" id="1.20.120.730">
    <property type="entry name" value="Sec23/Sec24 helical domain"/>
    <property type="match status" value="1"/>
</dbReference>
<dbReference type="Pfam" id="PF04827">
    <property type="entry name" value="Plant_tran"/>
    <property type="match status" value="1"/>
</dbReference>
<comment type="caution">
    <text evidence="6">The sequence shown here is derived from an EMBL/GenBank/DDBJ whole genome shotgun (WGS) entry which is preliminary data.</text>
</comment>
<evidence type="ECO:0000259" key="3">
    <source>
        <dbReference type="Pfam" id="PF04815"/>
    </source>
</evidence>
<dbReference type="GO" id="GO:0008270">
    <property type="term" value="F:zinc ion binding"/>
    <property type="evidence" value="ECO:0007669"/>
    <property type="project" value="TreeGrafter"/>
</dbReference>
<dbReference type="InterPro" id="IPR012990">
    <property type="entry name" value="Beta-sandwich_Sec23_24"/>
</dbReference>
<evidence type="ECO:0000313" key="6">
    <source>
        <dbReference type="EMBL" id="KAL0005068.1"/>
    </source>
</evidence>